<dbReference type="GO" id="GO:0070290">
    <property type="term" value="F:N-acylphosphatidylethanolamine-specific phospholipase D activity"/>
    <property type="evidence" value="ECO:0007669"/>
    <property type="project" value="InterPro"/>
</dbReference>
<dbReference type="GO" id="GO:0008270">
    <property type="term" value="F:zinc ion binding"/>
    <property type="evidence" value="ECO:0007669"/>
    <property type="project" value="InterPro"/>
</dbReference>
<dbReference type="RefSeq" id="WP_089917468.1">
    <property type="nucleotide sequence ID" value="NZ_FOBB01000006.1"/>
</dbReference>
<dbReference type="InterPro" id="IPR001279">
    <property type="entry name" value="Metallo-B-lactamas"/>
</dbReference>
<dbReference type="AlphaFoldDB" id="A0A1H8B8N6"/>
<dbReference type="PANTHER" id="PTHR15032">
    <property type="entry name" value="N-ACYL-PHOSPHATIDYLETHANOLAMINE-HYDROLYZING PHOSPHOLIPASE D"/>
    <property type="match status" value="1"/>
</dbReference>
<name>A0A1H8B8N6_9BACT</name>
<dbReference type="InterPro" id="IPR036866">
    <property type="entry name" value="RibonucZ/Hydroxyglut_hydro"/>
</dbReference>
<dbReference type="SUPFAM" id="SSF56281">
    <property type="entry name" value="Metallo-hydrolase/oxidoreductase"/>
    <property type="match status" value="1"/>
</dbReference>
<organism evidence="2 3">
    <name type="scientific">Chitinophaga rupis</name>
    <dbReference type="NCBI Taxonomy" id="573321"/>
    <lineage>
        <taxon>Bacteria</taxon>
        <taxon>Pseudomonadati</taxon>
        <taxon>Bacteroidota</taxon>
        <taxon>Chitinophagia</taxon>
        <taxon>Chitinophagales</taxon>
        <taxon>Chitinophagaceae</taxon>
        <taxon>Chitinophaga</taxon>
    </lineage>
</organism>
<reference evidence="2 3" key="1">
    <citation type="submission" date="2016-10" db="EMBL/GenBank/DDBJ databases">
        <authorList>
            <person name="de Groot N.N."/>
        </authorList>
    </citation>
    <scope>NUCLEOTIDE SEQUENCE [LARGE SCALE GENOMIC DNA]</scope>
    <source>
        <strain evidence="2 3">DSM 21039</strain>
    </source>
</reference>
<evidence type="ECO:0000313" key="2">
    <source>
        <dbReference type="EMBL" id="SEM78398.1"/>
    </source>
</evidence>
<dbReference type="PANTHER" id="PTHR15032:SF4">
    <property type="entry name" value="N-ACYL-PHOSPHATIDYLETHANOLAMINE-HYDROLYZING PHOSPHOLIPASE D"/>
    <property type="match status" value="1"/>
</dbReference>
<dbReference type="EMBL" id="FOBB01000006">
    <property type="protein sequence ID" value="SEM78398.1"/>
    <property type="molecule type" value="Genomic_DNA"/>
</dbReference>
<dbReference type="Proteomes" id="UP000198984">
    <property type="component" value="Unassembled WGS sequence"/>
</dbReference>
<dbReference type="PIRSF" id="PIRSF038896">
    <property type="entry name" value="NAPE-PLD"/>
    <property type="match status" value="1"/>
</dbReference>
<dbReference type="Pfam" id="PF12706">
    <property type="entry name" value="Lactamase_B_2"/>
    <property type="match status" value="1"/>
</dbReference>
<dbReference type="STRING" id="573321.SAMN04488505_106134"/>
<sequence length="342" mass="38807">MKKQWRSLSDSKNYKQGKFENLSPTPMLAENASYGQIIRDQFKRPATIQPSHTLPSVKTNLATLHSETPVVVWFGHSSYLIHCKGTNILVDPVFSGRVSPIAGMMKAYPGTDVYKPEDMPAIDLMIITHNHYDHLNRKTLTQLKAKTSAFYTPLGVGRDIEDCFGNDDTHITEMDWWETENPMPGITLTAAPARHFSGRGLRRSTSLWSSFVLQLYGYTIYIGGDSGYDTHFKTIGEKYGPMDLAILECGQYDEAWPYIHMMPGETLQAAIDLQAKLLLPVHWGKFTLANHPWNEPITRLTQLAQEKGFPVATPQIGEPVDILQRKAWQNWWTERQPENVKS</sequence>
<dbReference type="Gene3D" id="3.60.15.10">
    <property type="entry name" value="Ribonuclease Z/Hydroxyacylglutathione hydrolase-like"/>
    <property type="match status" value="1"/>
</dbReference>
<evidence type="ECO:0000313" key="3">
    <source>
        <dbReference type="Proteomes" id="UP000198984"/>
    </source>
</evidence>
<keyword evidence="3" id="KW-1185">Reference proteome</keyword>
<dbReference type="InterPro" id="IPR024884">
    <property type="entry name" value="NAPE-PLD"/>
</dbReference>
<dbReference type="OrthoDB" id="9805728at2"/>
<evidence type="ECO:0000259" key="1">
    <source>
        <dbReference type="Pfam" id="PF12706"/>
    </source>
</evidence>
<gene>
    <name evidence="2" type="ORF">SAMN04488505_106134</name>
</gene>
<accession>A0A1H8B8N6</accession>
<protein>
    <submittedName>
        <fullName evidence="2">L-ascorbate metabolism protein UlaG, beta-lactamase superfamily</fullName>
    </submittedName>
</protein>
<proteinExistence type="predicted"/>
<dbReference type="GO" id="GO:0005737">
    <property type="term" value="C:cytoplasm"/>
    <property type="evidence" value="ECO:0007669"/>
    <property type="project" value="TreeGrafter"/>
</dbReference>
<feature type="domain" description="Metallo-beta-lactamase" evidence="1">
    <location>
        <begin position="86"/>
        <end position="283"/>
    </location>
</feature>